<evidence type="ECO:0000313" key="6">
    <source>
        <dbReference type="Ensembl" id="ENSAPOP00000000158.1"/>
    </source>
</evidence>
<dbReference type="Gene3D" id="3.40.50.300">
    <property type="entry name" value="P-loop containing nucleotide triphosphate hydrolases"/>
    <property type="match status" value="1"/>
</dbReference>
<evidence type="ECO:0000256" key="1">
    <source>
        <dbReference type="ARBA" id="ARBA00008535"/>
    </source>
</evidence>
<dbReference type="Ensembl" id="ENSAPOT00000017357.1">
    <property type="protein sequence ID" value="ENSAPOP00000000158.1"/>
    <property type="gene ID" value="ENSAPOG00000001315.1"/>
</dbReference>
<dbReference type="PANTHER" id="PTHR10903">
    <property type="entry name" value="GTPASE, IMAP FAMILY MEMBER-RELATED"/>
    <property type="match status" value="1"/>
</dbReference>
<dbReference type="GO" id="GO:0005525">
    <property type="term" value="F:GTP binding"/>
    <property type="evidence" value="ECO:0007669"/>
    <property type="project" value="UniProtKB-KW"/>
</dbReference>
<keyword evidence="3" id="KW-0342">GTP-binding</keyword>
<dbReference type="Proteomes" id="UP000257200">
    <property type="component" value="Unplaced"/>
</dbReference>
<dbReference type="Pfam" id="PF04548">
    <property type="entry name" value="AIG1"/>
    <property type="match status" value="1"/>
</dbReference>
<name>A0A3Q1EA47_9TELE</name>
<evidence type="ECO:0000259" key="5">
    <source>
        <dbReference type="PROSITE" id="PS51720"/>
    </source>
</evidence>
<accession>A0A3Q1EA47</accession>
<keyword evidence="4" id="KW-1133">Transmembrane helix</keyword>
<evidence type="ECO:0000256" key="3">
    <source>
        <dbReference type="ARBA" id="ARBA00023134"/>
    </source>
</evidence>
<evidence type="ECO:0000256" key="4">
    <source>
        <dbReference type="SAM" id="Phobius"/>
    </source>
</evidence>
<feature type="domain" description="AIG1-type G" evidence="5">
    <location>
        <begin position="6"/>
        <end position="206"/>
    </location>
</feature>
<comment type="similarity">
    <text evidence="1">Belongs to the TRAFAC class TrmE-Era-EngA-EngB-Septin-like GTPase superfamily. AIG1/Toc34/Toc159-like paraseptin GTPase family. IAN subfamily.</text>
</comment>
<dbReference type="CDD" id="cd01852">
    <property type="entry name" value="AIG1"/>
    <property type="match status" value="1"/>
</dbReference>
<evidence type="ECO:0000313" key="7">
    <source>
        <dbReference type="Proteomes" id="UP000257200"/>
    </source>
</evidence>
<protein>
    <recommendedName>
        <fullName evidence="5">AIG1-type G domain-containing protein</fullName>
    </recommendedName>
</protein>
<organism evidence="6 7">
    <name type="scientific">Acanthochromis polyacanthus</name>
    <name type="common">spiny chromis</name>
    <dbReference type="NCBI Taxonomy" id="80966"/>
    <lineage>
        <taxon>Eukaryota</taxon>
        <taxon>Metazoa</taxon>
        <taxon>Chordata</taxon>
        <taxon>Craniata</taxon>
        <taxon>Vertebrata</taxon>
        <taxon>Euteleostomi</taxon>
        <taxon>Actinopterygii</taxon>
        <taxon>Neopterygii</taxon>
        <taxon>Teleostei</taxon>
        <taxon>Neoteleostei</taxon>
        <taxon>Acanthomorphata</taxon>
        <taxon>Ovalentaria</taxon>
        <taxon>Pomacentridae</taxon>
        <taxon>Acanthochromis</taxon>
    </lineage>
</organism>
<dbReference type="SUPFAM" id="SSF52540">
    <property type="entry name" value="P-loop containing nucleoside triphosphate hydrolases"/>
    <property type="match status" value="1"/>
</dbReference>
<dbReference type="FunFam" id="3.40.50.300:FF:000366">
    <property type="entry name" value="GTPase, IMAP family member 2"/>
    <property type="match status" value="1"/>
</dbReference>
<keyword evidence="7" id="KW-1185">Reference proteome</keyword>
<reference evidence="6" key="2">
    <citation type="submission" date="2025-09" db="UniProtKB">
        <authorList>
            <consortium name="Ensembl"/>
        </authorList>
    </citation>
    <scope>IDENTIFICATION</scope>
</reference>
<feature type="transmembrane region" description="Helical" evidence="4">
    <location>
        <begin position="292"/>
        <end position="312"/>
    </location>
</feature>
<dbReference type="InterPro" id="IPR027417">
    <property type="entry name" value="P-loop_NTPase"/>
</dbReference>
<dbReference type="FunCoup" id="A0A3Q1EA47">
    <property type="interactions" value="40"/>
</dbReference>
<evidence type="ECO:0000256" key="2">
    <source>
        <dbReference type="ARBA" id="ARBA00022741"/>
    </source>
</evidence>
<proteinExistence type="inferred from homology"/>
<dbReference type="PANTHER" id="PTHR10903:SF190">
    <property type="entry name" value="GTPASE IMAP FAMILY MEMBER 4-LIKE"/>
    <property type="match status" value="1"/>
</dbReference>
<dbReference type="STRING" id="80966.ENSAPOP00000000158"/>
<dbReference type="AlphaFoldDB" id="A0A3Q1EA47"/>
<keyword evidence="4" id="KW-0812">Transmembrane</keyword>
<dbReference type="GeneTree" id="ENSGT01120000271858"/>
<dbReference type="InParanoid" id="A0A3Q1EA47"/>
<dbReference type="InterPro" id="IPR045058">
    <property type="entry name" value="GIMA/IAN/Toc"/>
</dbReference>
<keyword evidence="2" id="KW-0547">Nucleotide-binding</keyword>
<dbReference type="PROSITE" id="PS51720">
    <property type="entry name" value="G_AIG1"/>
    <property type="match status" value="1"/>
</dbReference>
<dbReference type="InterPro" id="IPR006703">
    <property type="entry name" value="G_AIG1"/>
</dbReference>
<feature type="transmembrane region" description="Helical" evidence="4">
    <location>
        <begin position="267"/>
        <end position="286"/>
    </location>
</feature>
<sequence>MADSDRSPLRIMLIGKSGAGKSSSGNTILNKKVFKSDMKLKRVTIHCEKEDGMVDDMPVSVIDTPGLFEKERNKDEIVREILQRVKLQEPGPHIFVFVINLGRMTQEDQDTNTLIEAMFGPRVWDYTIVLFTHGDRLENKSINDVITESDDNLRSFIRKCSGGFHVFNNKKPEDPSQVTTLLQKIQTLMALNGGSYYKTKLYPEKERRIREKQESILAERNHDISNKEKDLKEHFKGEELEVKIKEMWRKEEESSRKAAEKSSQSSYFMKVLIMLLLFMGLLVGWVLQLPAWSLLVVGVVLIWMLFKIYPTIPGKIWQLPKKTE</sequence>
<reference evidence="6" key="1">
    <citation type="submission" date="2025-08" db="UniProtKB">
        <authorList>
            <consortium name="Ensembl"/>
        </authorList>
    </citation>
    <scope>IDENTIFICATION</scope>
</reference>
<keyword evidence="4" id="KW-0472">Membrane</keyword>